<keyword evidence="1" id="KW-0378">Hydrolase</keyword>
<evidence type="ECO:0000313" key="1">
    <source>
        <dbReference type="EMBL" id="MDP2567208.1"/>
    </source>
</evidence>
<dbReference type="Pfam" id="PF05728">
    <property type="entry name" value="UPF0227"/>
    <property type="match status" value="1"/>
</dbReference>
<dbReference type="GO" id="GO:0016787">
    <property type="term" value="F:hydrolase activity"/>
    <property type="evidence" value="ECO:0007669"/>
    <property type="project" value="UniProtKB-KW"/>
</dbReference>
<gene>
    <name evidence="1" type="ORF">Q8W34_21625</name>
</gene>
<evidence type="ECO:0000313" key="2">
    <source>
        <dbReference type="Proteomes" id="UP001177212"/>
    </source>
</evidence>
<dbReference type="Proteomes" id="UP001177212">
    <property type="component" value="Unassembled WGS sequence"/>
</dbReference>
<name>A0ABT9FK95_9GAMM</name>
<sequence>MYIHGFNSSAKSYKAVRMGEPLAHYDVDYCV</sequence>
<dbReference type="RefSeq" id="WP_305473543.1">
    <property type="nucleotide sequence ID" value="NZ_JAUYVT010000241.1"/>
</dbReference>
<dbReference type="EMBL" id="JAUYVT010000241">
    <property type="protein sequence ID" value="MDP2567208.1"/>
    <property type="molecule type" value="Genomic_DNA"/>
</dbReference>
<dbReference type="InterPro" id="IPR008886">
    <property type="entry name" value="UPF0227/Esterase_YqiA"/>
</dbReference>
<feature type="non-terminal residue" evidence="1">
    <location>
        <position position="31"/>
    </location>
</feature>
<accession>A0ABT9FK95</accession>
<protein>
    <submittedName>
        <fullName evidence="1">YqiA/YcfP family alpha/beta fold hydrolase</fullName>
    </submittedName>
</protein>
<proteinExistence type="predicted"/>
<keyword evidence="2" id="KW-1185">Reference proteome</keyword>
<organism evidence="1 2">
    <name type="scientific">Pseudoalteromonas marina</name>
    <dbReference type="NCBI Taxonomy" id="267375"/>
    <lineage>
        <taxon>Bacteria</taxon>
        <taxon>Pseudomonadati</taxon>
        <taxon>Pseudomonadota</taxon>
        <taxon>Gammaproteobacteria</taxon>
        <taxon>Alteromonadales</taxon>
        <taxon>Pseudoalteromonadaceae</taxon>
        <taxon>Pseudoalteromonas</taxon>
    </lineage>
</organism>
<comment type="caution">
    <text evidence="1">The sequence shown here is derived from an EMBL/GenBank/DDBJ whole genome shotgun (WGS) entry which is preliminary data.</text>
</comment>
<reference evidence="1" key="1">
    <citation type="submission" date="2023-07" db="EMBL/GenBank/DDBJ databases">
        <title>Genome content predicts the carbon catabolic preferences of heterotrophic bacteria.</title>
        <authorList>
            <person name="Gralka M."/>
        </authorList>
    </citation>
    <scope>NUCLEOTIDE SEQUENCE</scope>
    <source>
        <strain evidence="1">4G09</strain>
    </source>
</reference>